<dbReference type="AlphaFoldDB" id="C2JTY7"/>
<gene>
    <name evidence="7" type="primary">gldA</name>
    <name evidence="7" type="ORF">HMPREF0539_0379</name>
</gene>
<dbReference type="Gene3D" id="1.20.1090.10">
    <property type="entry name" value="Dehydroquinate synthase-like - alpha domain"/>
    <property type="match status" value="1"/>
</dbReference>
<accession>C2JTY7</accession>
<reference evidence="7" key="1">
    <citation type="submission" date="2009-01" db="EMBL/GenBank/DDBJ databases">
        <authorList>
            <person name="Qin X."/>
            <person name="Bachman B."/>
            <person name="Battles P."/>
            <person name="Bell A."/>
            <person name="Bess C."/>
            <person name="Bickham C."/>
            <person name="Chaboub L."/>
            <person name="Chen D."/>
            <person name="Coyle M."/>
            <person name="Deiros D.R."/>
            <person name="Dinh H."/>
            <person name="Forbes L."/>
            <person name="Fowler G."/>
            <person name="Francisco L."/>
            <person name="Fu Q."/>
            <person name="Gubbala S."/>
            <person name="Hale W."/>
            <person name="Han Y."/>
            <person name="Hemphill L."/>
            <person name="Highlander S.K."/>
            <person name="Hirani K."/>
            <person name="Hogues M."/>
            <person name="Jackson L."/>
            <person name="Jakkamsetti A."/>
            <person name="Javaid M."/>
            <person name="Jiang H."/>
            <person name="Korchina V."/>
            <person name="Kovar C."/>
            <person name="Lara F."/>
            <person name="Lee S."/>
            <person name="Mata R."/>
            <person name="Mathew T."/>
            <person name="Moen C."/>
            <person name="Morales K."/>
            <person name="Munidasa M."/>
            <person name="Nazareth L."/>
            <person name="Ngo R."/>
            <person name="Nguyen L."/>
            <person name="Okwuonu G."/>
            <person name="Ongeri F."/>
            <person name="Patil S."/>
            <person name="Petrosino J."/>
            <person name="Pham C."/>
            <person name="Pham P."/>
            <person name="Pu L.-L."/>
            <person name="Puazo M."/>
            <person name="Raj R."/>
            <person name="Reid J."/>
            <person name="Rouhana J."/>
            <person name="Saada N."/>
            <person name="Shang Y."/>
            <person name="Simmons D."/>
            <person name="Thornton R."/>
            <person name="Warren J."/>
            <person name="Weissenberger G."/>
            <person name="Zhang J."/>
            <person name="Zhang L."/>
            <person name="Zhou C."/>
            <person name="Zhu D."/>
            <person name="Muzny D."/>
            <person name="Worley K."/>
            <person name="Gibbs R."/>
        </authorList>
    </citation>
    <scope>NUCLEOTIDE SEQUENCE [LARGE SCALE GENOMIC DNA]</scope>
    <source>
        <strain evidence="7">LMS2-1</strain>
    </source>
</reference>
<evidence type="ECO:0000313" key="7">
    <source>
        <dbReference type="EMBL" id="EEN81488.1"/>
    </source>
</evidence>
<keyword evidence="2 4" id="KW-0479">Metal-binding</keyword>
<dbReference type="PANTHER" id="PTHR43616:SF3">
    <property type="entry name" value="HYDROXYCARBOXYLATE DEHYDROGENASE A"/>
    <property type="match status" value="1"/>
</dbReference>
<name>C2JTY7_LACRM</name>
<keyword evidence="5" id="KW-0520">NAD</keyword>
<comment type="caution">
    <text evidence="7">The sequence shown here is derived from an EMBL/GenBank/DDBJ whole genome shotgun (WGS) entry which is preliminary data.</text>
</comment>
<dbReference type="PANTHER" id="PTHR43616">
    <property type="entry name" value="GLYCEROL DEHYDROGENASE"/>
    <property type="match status" value="1"/>
</dbReference>
<evidence type="ECO:0000313" key="8">
    <source>
        <dbReference type="Proteomes" id="UP000004525"/>
    </source>
</evidence>
<feature type="binding site" evidence="4">
    <location>
        <position position="286"/>
    </location>
    <ligand>
        <name>glycerol</name>
        <dbReference type="ChEBI" id="CHEBI:17754"/>
    </ligand>
</feature>
<dbReference type="InterPro" id="IPR001670">
    <property type="entry name" value="ADH_Fe/GldA"/>
</dbReference>
<keyword evidence="3 7" id="KW-0560">Oxidoreductase</keyword>
<dbReference type="InterPro" id="IPR016205">
    <property type="entry name" value="Glycerol_DH"/>
</dbReference>
<dbReference type="GO" id="GO:0004022">
    <property type="term" value="F:alcohol dehydrogenase (NAD+) activity"/>
    <property type="evidence" value="ECO:0007669"/>
    <property type="project" value="UniProtKB-EC"/>
</dbReference>
<evidence type="ECO:0000256" key="3">
    <source>
        <dbReference type="ARBA" id="ARBA00023002"/>
    </source>
</evidence>
<evidence type="ECO:0000259" key="6">
    <source>
        <dbReference type="Pfam" id="PF00465"/>
    </source>
</evidence>
<dbReference type="PROSITE" id="PS00913">
    <property type="entry name" value="ADH_IRON_1"/>
    <property type="match status" value="1"/>
</dbReference>
<feature type="binding site" evidence="5">
    <location>
        <position position="143"/>
    </location>
    <ligand>
        <name>NAD(+)</name>
        <dbReference type="ChEBI" id="CHEBI:57540"/>
    </ligand>
</feature>
<dbReference type="SUPFAM" id="SSF56796">
    <property type="entry name" value="Dehydroquinate synthase-like"/>
    <property type="match status" value="1"/>
</dbReference>
<dbReference type="Pfam" id="PF00465">
    <property type="entry name" value="Fe-ADH"/>
    <property type="match status" value="1"/>
</dbReference>
<dbReference type="HOGENOM" id="CLU_044754_2_0_9"/>
<organism evidence="7 8">
    <name type="scientific">Lacticaseibacillus rhamnosus (strain LMS2-1)</name>
    <dbReference type="NCBI Taxonomy" id="525361"/>
    <lineage>
        <taxon>Bacteria</taxon>
        <taxon>Bacillati</taxon>
        <taxon>Bacillota</taxon>
        <taxon>Bacilli</taxon>
        <taxon>Lactobacillales</taxon>
        <taxon>Lactobacillaceae</taxon>
        <taxon>Lacticaseibacillus</taxon>
    </lineage>
</organism>
<evidence type="ECO:0000256" key="5">
    <source>
        <dbReference type="PIRSR" id="PIRSR000112-3"/>
    </source>
</evidence>
<dbReference type="EC" id="1.1.1.1" evidence="7"/>
<evidence type="ECO:0000256" key="2">
    <source>
        <dbReference type="ARBA" id="ARBA00022723"/>
    </source>
</evidence>
<feature type="domain" description="Alcohol dehydrogenase iron-type/glycerol dehydrogenase GldA" evidence="6">
    <location>
        <begin position="29"/>
        <end position="166"/>
    </location>
</feature>
<comment type="cofactor">
    <cofactor evidence="4">
        <name>Zn(2+)</name>
        <dbReference type="ChEBI" id="CHEBI:29105"/>
    </cofactor>
    <text evidence="4">Binds 1 zinc ion per subunit.</text>
</comment>
<feature type="binding site" evidence="5">
    <location>
        <begin position="106"/>
        <end position="110"/>
    </location>
    <ligand>
        <name>NAD(+)</name>
        <dbReference type="ChEBI" id="CHEBI:57540"/>
    </ligand>
</feature>
<feature type="binding site" evidence="4">
    <location>
        <position position="269"/>
    </location>
    <ligand>
        <name>glycerol</name>
        <dbReference type="ChEBI" id="CHEBI:17754"/>
    </ligand>
</feature>
<dbReference type="CDD" id="cd08172">
    <property type="entry name" value="GlyDH-like"/>
    <property type="match status" value="1"/>
</dbReference>
<evidence type="ECO:0000256" key="4">
    <source>
        <dbReference type="PIRSR" id="PIRSR000112-1"/>
    </source>
</evidence>
<feature type="binding site" evidence="5">
    <location>
        <position position="139"/>
    </location>
    <ligand>
        <name>NAD(+)</name>
        <dbReference type="ChEBI" id="CHEBI:57540"/>
    </ligand>
</feature>
<proteinExistence type="inferred from homology"/>
<feature type="binding site" evidence="4">
    <location>
        <position position="184"/>
    </location>
    <ligand>
        <name>glycerol</name>
        <dbReference type="ChEBI" id="CHEBI:17754"/>
    </ligand>
</feature>
<dbReference type="InterPro" id="IPR018211">
    <property type="entry name" value="ADH_Fe_CS"/>
</dbReference>
<dbReference type="PIRSF" id="PIRSF000112">
    <property type="entry name" value="Glycerol_dehydrogenase"/>
    <property type="match status" value="1"/>
</dbReference>
<feature type="binding site" evidence="5">
    <location>
        <position position="137"/>
    </location>
    <ligand>
        <name>NAD(+)</name>
        <dbReference type="ChEBI" id="CHEBI:57540"/>
    </ligand>
</feature>
<dbReference type="Gene3D" id="3.40.50.1970">
    <property type="match status" value="1"/>
</dbReference>
<sequence>MLTIITLNEIYMRGVLSMKLDLELRPGANRFVSEAGALAYLDTILKDFTNPVVITGEKSFAAFTKAYPGKLNLPIYHYDGSASDENGHALADEIGQADAVVGIGAGRLIDTAKVAAETLGAELVSIPTLASNCAPFTPLAAIYHAQGHTFSYVEYFKKSAYITLVDYNLLLSTPHDFFVAGIGDTLAKWYEMDGITRHKVDQLNAYGQLSRASAKTIQAILFKNAEQALADLDAGRDTPAFEAVADTIIGLAGEVGGFGGIDGRAAGAHATHNGLSYLPETHAVLHGSKVAYGILVQLAETGDDDEIRSLLPFYEKIGLPTNLEDLHVTENVAEKILQVAEFAAKPEETFILVDKSLTPQKVAASMEKVEAVTSEAAA</sequence>
<evidence type="ECO:0000256" key="1">
    <source>
        <dbReference type="ARBA" id="ARBA00007358"/>
    </source>
</evidence>
<keyword evidence="4" id="KW-0862">Zinc</keyword>
<dbReference type="Proteomes" id="UP000004525">
    <property type="component" value="Unassembled WGS sequence"/>
</dbReference>
<dbReference type="EMBL" id="ACIZ01000018">
    <property type="protein sequence ID" value="EEN81488.1"/>
    <property type="molecule type" value="Genomic_DNA"/>
</dbReference>
<protein>
    <submittedName>
        <fullName evidence="7">Alcohol dehydrogenase, iron-dependent</fullName>
        <ecNumber evidence="7">1.1.1.1</ecNumber>
    </submittedName>
</protein>
<keyword evidence="8" id="KW-1185">Reference proteome</keyword>
<feature type="binding site" evidence="5">
    <location>
        <begin position="128"/>
        <end position="131"/>
    </location>
    <ligand>
        <name>NAD(+)</name>
        <dbReference type="ChEBI" id="CHEBI:57540"/>
    </ligand>
</feature>
<comment type="similarity">
    <text evidence="1">Belongs to the iron-containing alcohol dehydrogenase family.</text>
</comment>
<dbReference type="GO" id="GO:0046872">
    <property type="term" value="F:metal ion binding"/>
    <property type="evidence" value="ECO:0007669"/>
    <property type="project" value="UniProtKB-KW"/>
</dbReference>